<feature type="compositionally biased region" description="Basic and acidic residues" evidence="1">
    <location>
        <begin position="1"/>
        <end position="12"/>
    </location>
</feature>
<proteinExistence type="evidence at transcript level"/>
<dbReference type="AlphaFoldDB" id="I3S8I1"/>
<accession>I3S8I1</accession>
<protein>
    <submittedName>
        <fullName evidence="2">Uncharacterized protein</fullName>
    </submittedName>
</protein>
<sequence>MRHSQHHMDSPHHSQHHTGSPTVIHPPHHLLRAILLLVTPLLPILHQDILLLATLGDSFSICSVLVMRQLIASVICFLQLYNCSMSNSHAWVVKCVDRMIY</sequence>
<reference evidence="2" key="1">
    <citation type="submission" date="2012-05" db="EMBL/GenBank/DDBJ databases">
        <authorList>
            <person name="Krishnakumar V."/>
            <person name="Cheung F."/>
            <person name="Xiao Y."/>
            <person name="Chan A."/>
            <person name="Moskal W.A."/>
            <person name="Town C.D."/>
        </authorList>
    </citation>
    <scope>NUCLEOTIDE SEQUENCE</scope>
</reference>
<feature type="region of interest" description="Disordered" evidence="1">
    <location>
        <begin position="1"/>
        <end position="20"/>
    </location>
</feature>
<dbReference type="EMBL" id="BT136778">
    <property type="protein sequence ID" value="AFK36573.1"/>
    <property type="molecule type" value="mRNA"/>
</dbReference>
<evidence type="ECO:0000256" key="1">
    <source>
        <dbReference type="SAM" id="MobiDB-lite"/>
    </source>
</evidence>
<evidence type="ECO:0000313" key="2">
    <source>
        <dbReference type="EMBL" id="AFK36573.1"/>
    </source>
</evidence>
<name>I3S8I1_LOTJA</name>
<organism evidence="2">
    <name type="scientific">Lotus japonicus</name>
    <name type="common">Lotus corniculatus var. japonicus</name>
    <dbReference type="NCBI Taxonomy" id="34305"/>
    <lineage>
        <taxon>Eukaryota</taxon>
        <taxon>Viridiplantae</taxon>
        <taxon>Streptophyta</taxon>
        <taxon>Embryophyta</taxon>
        <taxon>Tracheophyta</taxon>
        <taxon>Spermatophyta</taxon>
        <taxon>Magnoliopsida</taxon>
        <taxon>eudicotyledons</taxon>
        <taxon>Gunneridae</taxon>
        <taxon>Pentapetalae</taxon>
        <taxon>rosids</taxon>
        <taxon>fabids</taxon>
        <taxon>Fabales</taxon>
        <taxon>Fabaceae</taxon>
        <taxon>Papilionoideae</taxon>
        <taxon>50 kb inversion clade</taxon>
        <taxon>NPAAA clade</taxon>
        <taxon>Hologalegina</taxon>
        <taxon>robinioid clade</taxon>
        <taxon>Loteae</taxon>
        <taxon>Lotus</taxon>
    </lineage>
</organism>